<keyword evidence="4" id="KW-1185">Reference proteome</keyword>
<proteinExistence type="predicted"/>
<reference evidence="4" key="1">
    <citation type="journal article" date="2019" name="Int. J. Syst. Evol. Microbiol.">
        <title>The Global Catalogue of Microorganisms (GCM) 10K type strain sequencing project: providing services to taxonomists for standard genome sequencing and annotation.</title>
        <authorList>
            <consortium name="The Broad Institute Genomics Platform"/>
            <consortium name="The Broad Institute Genome Sequencing Center for Infectious Disease"/>
            <person name="Wu L."/>
            <person name="Ma J."/>
        </authorList>
    </citation>
    <scope>NUCLEOTIDE SEQUENCE [LARGE SCALE GENOMIC DNA]</scope>
    <source>
        <strain evidence="4">CGMCC 4.7177</strain>
    </source>
</reference>
<name>A0ABV9B220_9ACTN</name>
<evidence type="ECO:0000256" key="1">
    <source>
        <dbReference type="SAM" id="MobiDB-lite"/>
    </source>
</evidence>
<comment type="caution">
    <text evidence="3">The sequence shown here is derived from an EMBL/GenBank/DDBJ whole genome shotgun (WGS) entry which is preliminary data.</text>
</comment>
<evidence type="ECO:0000259" key="2">
    <source>
        <dbReference type="Pfam" id="PF13228"/>
    </source>
</evidence>
<evidence type="ECO:0000313" key="3">
    <source>
        <dbReference type="EMBL" id="MFC4503621.1"/>
    </source>
</evidence>
<feature type="region of interest" description="Disordered" evidence="1">
    <location>
        <begin position="363"/>
        <end position="382"/>
    </location>
</feature>
<accession>A0ABV9B220</accession>
<dbReference type="EMBL" id="JBHSFK010000021">
    <property type="protein sequence ID" value="MFC4503621.1"/>
    <property type="molecule type" value="Genomic_DNA"/>
</dbReference>
<evidence type="ECO:0000313" key="4">
    <source>
        <dbReference type="Proteomes" id="UP001595839"/>
    </source>
</evidence>
<dbReference type="Pfam" id="PF13228">
    <property type="entry name" value="DUF4037"/>
    <property type="match status" value="1"/>
</dbReference>
<dbReference type="InterPro" id="IPR025117">
    <property type="entry name" value="DUF4037"/>
</dbReference>
<feature type="domain" description="DUF4037" evidence="2">
    <location>
        <begin position="145"/>
        <end position="243"/>
    </location>
</feature>
<gene>
    <name evidence="3" type="ORF">ACFPIH_29595</name>
</gene>
<organism evidence="3 4">
    <name type="scientific">Streptomyces vulcanius</name>
    <dbReference type="NCBI Taxonomy" id="1441876"/>
    <lineage>
        <taxon>Bacteria</taxon>
        <taxon>Bacillati</taxon>
        <taxon>Actinomycetota</taxon>
        <taxon>Actinomycetes</taxon>
        <taxon>Kitasatosporales</taxon>
        <taxon>Streptomycetaceae</taxon>
        <taxon>Streptomyces</taxon>
    </lineage>
</organism>
<dbReference type="RefSeq" id="WP_381178684.1">
    <property type="nucleotide sequence ID" value="NZ_JBHSFK010000021.1"/>
</dbReference>
<dbReference type="Proteomes" id="UP001595839">
    <property type="component" value="Unassembled WGS sequence"/>
</dbReference>
<sequence length="382" mass="42256">MVTPPFIPGLELSRRFYVQAVRPLLDENARGIVHSAAHLGSGSEVLGFDTARSADHEWGPRLQVFLKPQDAAVHGPRITTLLSERLPKIFCGYPTHFAPTGDGDIRVMRATDGPVHHRVEVTDPSSWFTALLSFDPSQGVTSADWLATPTQRLAEVTAGAVFHDGLGQLATARANLHWYPRDLWLYVLACQWQRISQEEAFVGRCGEVGDELGSAVVAARLVRDLMRLCLLMDRRYPPYSKWLGSAFARTPQAPYLAPLLSAVLAATDWHSREQHLVRAYEAIATKHNELALTDPVDPTTRPYHSRPFQVLHAERFTAALTAHITDPAIRALPVIGAADQFIDSTDVLGHCEMTRTVITAISRWPGTKRSRRRSPPTSSSPS</sequence>
<protein>
    <submittedName>
        <fullName evidence="3">DUF4037 domain-containing protein</fullName>
    </submittedName>
</protein>